<evidence type="ECO:0000313" key="2">
    <source>
        <dbReference type="Proteomes" id="UP000526233"/>
    </source>
</evidence>
<name>A0A7Y3WXP0_9HYPH</name>
<organism evidence="1 2">
    <name type="scientific">Brucella pseudogrignonensis</name>
    <dbReference type="NCBI Taxonomy" id="419475"/>
    <lineage>
        <taxon>Bacteria</taxon>
        <taxon>Pseudomonadati</taxon>
        <taxon>Pseudomonadota</taxon>
        <taxon>Alphaproteobacteria</taxon>
        <taxon>Hyphomicrobiales</taxon>
        <taxon>Brucellaceae</taxon>
        <taxon>Brucella/Ochrobactrum group</taxon>
        <taxon>Brucella</taxon>
    </lineage>
</organism>
<accession>A0A7Y3WXP0</accession>
<gene>
    <name evidence="1" type="ORF">EHE22_19885</name>
</gene>
<comment type="caution">
    <text evidence="1">The sequence shown here is derived from an EMBL/GenBank/DDBJ whole genome shotgun (WGS) entry which is preliminary data.</text>
</comment>
<dbReference type="EMBL" id="PKQI01000003">
    <property type="protein sequence ID" value="NNV22675.1"/>
    <property type="molecule type" value="Genomic_DNA"/>
</dbReference>
<protein>
    <submittedName>
        <fullName evidence="1">DUF3164 family protein</fullName>
    </submittedName>
</protein>
<dbReference type="AlphaFoldDB" id="A0A7Y3WXP0"/>
<reference evidence="1 2" key="1">
    <citation type="submission" date="2018-11" db="EMBL/GenBank/DDBJ databases">
        <title>Genome sequencing and analysis.</title>
        <authorList>
            <person name="Huang Y.-T."/>
        </authorList>
    </citation>
    <scope>NUCLEOTIDE SEQUENCE [LARGE SCALE GENOMIC DNA]</scope>
    <source>
        <strain evidence="1 2">SHIN</strain>
    </source>
</reference>
<dbReference type="InterPro" id="IPR021505">
    <property type="entry name" value="Phage_B3_Orf6"/>
</dbReference>
<evidence type="ECO:0000313" key="1">
    <source>
        <dbReference type="EMBL" id="NNV22675.1"/>
    </source>
</evidence>
<dbReference type="Proteomes" id="UP000526233">
    <property type="component" value="Unassembled WGS sequence"/>
</dbReference>
<dbReference type="Pfam" id="PF11363">
    <property type="entry name" value="DUF3164"/>
    <property type="match status" value="1"/>
</dbReference>
<proteinExistence type="predicted"/>
<sequence>MAAMWLNFSSEGTSIMNISIPNSIPAEEINGTVYVNKGKGELIALSAIKPEHVLEDGVVRRLAAKAADLNRQLAAFRAEVFDEVVAYRELLAEKYGVKRRGTKGNITLTTVDTGLRLTIQISDTLTFGPELEVAKEIIDGCIRRWSEGSNDNIRALIDQAFQVDKQGKLNTDRILGLKRLKIVDDTGEWEKAMEVISDSVRVMSSKEHARFHLIDKDTGNPTRIPLDLANA</sequence>